<evidence type="ECO:0000256" key="1">
    <source>
        <dbReference type="SAM" id="Coils"/>
    </source>
</evidence>
<organism evidence="2 3">
    <name type="scientific">Peptoniphilus indolicus</name>
    <dbReference type="NCBI Taxonomy" id="33030"/>
    <lineage>
        <taxon>Bacteria</taxon>
        <taxon>Bacillati</taxon>
        <taxon>Bacillota</taxon>
        <taxon>Tissierellia</taxon>
        <taxon>Tissierellales</taxon>
        <taxon>Peptoniphilaceae</taxon>
        <taxon>Peptoniphilus</taxon>
    </lineage>
</organism>
<sequence length="96" mass="11008">MKRRGIPKIYIAIVIISAVYAGHNMSTAMSKAHDKNIQLAEYNREIKTLKSDIKNLEEEKKSSGSLEFIEKVAREELGMVKPREVVYIDKEKAEKK</sequence>
<accession>A0A379DD47</accession>
<dbReference type="Pfam" id="PF04977">
    <property type="entry name" value="DivIC"/>
    <property type="match status" value="1"/>
</dbReference>
<feature type="coiled-coil region" evidence="1">
    <location>
        <begin position="32"/>
        <end position="66"/>
    </location>
</feature>
<evidence type="ECO:0000313" key="3">
    <source>
        <dbReference type="Proteomes" id="UP000254777"/>
    </source>
</evidence>
<dbReference type="GO" id="GO:0051301">
    <property type="term" value="P:cell division"/>
    <property type="evidence" value="ECO:0007669"/>
    <property type="project" value="UniProtKB-KW"/>
</dbReference>
<keyword evidence="1" id="KW-0175">Coiled coil</keyword>
<proteinExistence type="predicted"/>
<gene>
    <name evidence="2" type="ORF">NCTC11088_01592</name>
</gene>
<dbReference type="AlphaFoldDB" id="A0A379DD47"/>
<keyword evidence="2" id="KW-0131">Cell cycle</keyword>
<keyword evidence="2" id="KW-0132">Cell division</keyword>
<dbReference type="RefSeq" id="WP_004821091.1">
    <property type="nucleotide sequence ID" value="NZ_UGTH01000001.1"/>
</dbReference>
<dbReference type="InterPro" id="IPR007060">
    <property type="entry name" value="FtsL/DivIC"/>
</dbReference>
<dbReference type="EMBL" id="UGTH01000001">
    <property type="protein sequence ID" value="SUB75789.1"/>
    <property type="molecule type" value="Genomic_DNA"/>
</dbReference>
<protein>
    <submittedName>
        <fullName evidence="2">Cell division protein FtsL</fullName>
    </submittedName>
</protein>
<reference evidence="2 3" key="1">
    <citation type="submission" date="2018-06" db="EMBL/GenBank/DDBJ databases">
        <authorList>
            <consortium name="Pathogen Informatics"/>
            <person name="Doyle S."/>
        </authorList>
    </citation>
    <scope>NUCLEOTIDE SEQUENCE [LARGE SCALE GENOMIC DNA]</scope>
    <source>
        <strain evidence="2 3">NCTC11088</strain>
    </source>
</reference>
<evidence type="ECO:0000313" key="2">
    <source>
        <dbReference type="EMBL" id="SUB75789.1"/>
    </source>
</evidence>
<name>A0A379DD47_9FIRM</name>
<dbReference type="Proteomes" id="UP000254777">
    <property type="component" value="Unassembled WGS sequence"/>
</dbReference>